<evidence type="ECO:0000256" key="2">
    <source>
        <dbReference type="SAM" id="MobiDB-lite"/>
    </source>
</evidence>
<dbReference type="Gene3D" id="2.60.40.1240">
    <property type="match status" value="1"/>
</dbReference>
<name>A0A7I7YBW6_9MYCO</name>
<evidence type="ECO:0000259" key="3">
    <source>
        <dbReference type="Pfam" id="PF09167"/>
    </source>
</evidence>
<dbReference type="InterPro" id="IPR015250">
    <property type="entry name" value="MPT63-like"/>
</dbReference>
<organism evidence="4 5">
    <name type="scientific">Mycobacterium conspicuum</name>
    <dbReference type="NCBI Taxonomy" id="44010"/>
    <lineage>
        <taxon>Bacteria</taxon>
        <taxon>Bacillati</taxon>
        <taxon>Actinomycetota</taxon>
        <taxon>Actinomycetes</taxon>
        <taxon>Mycobacteriales</taxon>
        <taxon>Mycobacteriaceae</taxon>
        <taxon>Mycobacterium</taxon>
    </lineage>
</organism>
<dbReference type="EMBL" id="AP022613">
    <property type="protein sequence ID" value="BBZ38493.1"/>
    <property type="molecule type" value="Genomic_DNA"/>
</dbReference>
<dbReference type="SUPFAM" id="SSF81982">
    <property type="entry name" value="Antigen MPT63/MPB63 (immunoprotective extracellular protein)"/>
    <property type="match status" value="1"/>
</dbReference>
<dbReference type="InterPro" id="IPR029050">
    <property type="entry name" value="Immunoprotect_excell_Ig-like"/>
</dbReference>
<keyword evidence="5" id="KW-1185">Reference proteome</keyword>
<protein>
    <recommendedName>
        <fullName evidence="3">MPT63-like domain-containing protein</fullName>
    </recommendedName>
</protein>
<dbReference type="GO" id="GO:0005615">
    <property type="term" value="C:extracellular space"/>
    <property type="evidence" value="ECO:0007669"/>
    <property type="project" value="InterPro"/>
</dbReference>
<evidence type="ECO:0000313" key="4">
    <source>
        <dbReference type="EMBL" id="BBZ38493.1"/>
    </source>
</evidence>
<reference evidence="4 5" key="1">
    <citation type="journal article" date="2019" name="Emerg. Microbes Infect.">
        <title>Comprehensive subspecies identification of 175 nontuberculous mycobacteria species based on 7547 genomic profiles.</title>
        <authorList>
            <person name="Matsumoto Y."/>
            <person name="Kinjo T."/>
            <person name="Motooka D."/>
            <person name="Nabeya D."/>
            <person name="Jung N."/>
            <person name="Uechi K."/>
            <person name="Horii T."/>
            <person name="Iida T."/>
            <person name="Fujita J."/>
            <person name="Nakamura S."/>
        </authorList>
    </citation>
    <scope>NUCLEOTIDE SEQUENCE [LARGE SCALE GENOMIC DNA]</scope>
    <source>
        <strain evidence="4 5">JCM 14738</strain>
    </source>
</reference>
<sequence length="211" mass="21550">MRFKPTLGSRSNDMEKIKEPIVKFTSTTVKTALGAAGIAAVSVFAAATASAAPPNIQGFGTSEQLIDGPMVTSYTVSNLQPSNVVIPGFTPKGTLYQADVVARSDSGIVTPQVRDFSARGPNGQTYKLVDRVEVPNGLNPAPIAQGSESRGTLYFDVTGAPPNGVAYNDGLQDILLWTSNVPGNPGPGTPPNSGPAPGGLPGPAPAPATHA</sequence>
<feature type="domain" description="MPT63-like" evidence="3">
    <location>
        <begin position="54"/>
        <end position="177"/>
    </location>
</feature>
<dbReference type="Proteomes" id="UP000467385">
    <property type="component" value="Chromosome"/>
</dbReference>
<proteinExistence type="predicted"/>
<evidence type="ECO:0000256" key="1">
    <source>
        <dbReference type="ARBA" id="ARBA00022729"/>
    </source>
</evidence>
<keyword evidence="1" id="KW-0732">Signal</keyword>
<dbReference type="AlphaFoldDB" id="A0A7I7YBW6"/>
<feature type="region of interest" description="Disordered" evidence="2">
    <location>
        <begin position="179"/>
        <end position="211"/>
    </location>
</feature>
<accession>A0A7I7YBW6</accession>
<feature type="compositionally biased region" description="Pro residues" evidence="2">
    <location>
        <begin position="184"/>
        <end position="211"/>
    </location>
</feature>
<gene>
    <name evidence="4" type="ORF">MCNS_15560</name>
</gene>
<dbReference type="Pfam" id="PF09167">
    <property type="entry name" value="DUF1942"/>
    <property type="match status" value="1"/>
</dbReference>
<evidence type="ECO:0000313" key="5">
    <source>
        <dbReference type="Proteomes" id="UP000467385"/>
    </source>
</evidence>